<evidence type="ECO:0000313" key="4">
    <source>
        <dbReference type="RefSeq" id="XP_055894900.1"/>
    </source>
</evidence>
<proteinExistence type="predicted"/>
<evidence type="ECO:0000313" key="2">
    <source>
        <dbReference type="RefSeq" id="XP_055894898.1"/>
    </source>
</evidence>
<keyword evidence="1" id="KW-1185">Reference proteome</keyword>
<dbReference type="RefSeq" id="XP_055894901.1">
    <property type="nucleotide sequence ID" value="XM_056038926.1"/>
</dbReference>
<dbReference type="CDD" id="cd20237">
    <property type="entry name" value="PFM_LIN24-like"/>
    <property type="match status" value="1"/>
</dbReference>
<dbReference type="AlphaFoldDB" id="A0A9W3B5W7"/>
<reference evidence="2 3" key="1">
    <citation type="submission" date="2025-04" db="UniProtKB">
        <authorList>
            <consortium name="RefSeq"/>
        </authorList>
    </citation>
    <scope>IDENTIFICATION</scope>
</reference>
<evidence type="ECO:0000313" key="1">
    <source>
        <dbReference type="Proteomes" id="UP001165740"/>
    </source>
</evidence>
<dbReference type="RefSeq" id="XP_055894900.1">
    <property type="nucleotide sequence ID" value="XM_056038925.1"/>
</dbReference>
<dbReference type="OMA" id="TWIAVEL"/>
<evidence type="ECO:0000313" key="5">
    <source>
        <dbReference type="RefSeq" id="XP_055894901.1"/>
    </source>
</evidence>
<accession>A0A9W3B5W7</accession>
<dbReference type="RefSeq" id="XP_055894899.1">
    <property type="nucleotide sequence ID" value="XM_056038924.1"/>
</dbReference>
<dbReference type="PANTHER" id="PTHR39369">
    <property type="entry name" value="LIN-24 (TWENTY-FOUR) LIKE"/>
    <property type="match status" value="1"/>
</dbReference>
<gene>
    <name evidence="2 3 4 5 6" type="primary">LOC106077912</name>
</gene>
<evidence type="ECO:0000313" key="3">
    <source>
        <dbReference type="RefSeq" id="XP_055894899.1"/>
    </source>
</evidence>
<dbReference type="GeneID" id="106077912"/>
<sequence>MPTHMVELDEVLRRHAWTILVKRCNIIRRLFLDEEDYNFTIDWSSLSLKHKLYRFSPKYAEGTLIETSCGNVVTGYQWVSLWSCDFENKASSKQSHIFRGTRDTTTWVDVDLDQYFTVNKEVSVEVNLPPNFSKFRAGRDNSLSLKKVKGQVFKEILSWKVNSSVDVQPNWRANAQLLAKEECSAIEFEIRTTLHNPKGAVTVSFLRKSDGSVAHIVNIANFEEAFRLVEEGGVLKPEEKVCVESMTETTTNQSGDVVTQSYPQLITKGTCVCLSWSDQKVDIKTSPLSVDELRVDSNRNSVEQGGTKYQEEGNIVVQAC</sequence>
<dbReference type="RefSeq" id="XP_055894898.1">
    <property type="nucleotide sequence ID" value="XM_056038923.1"/>
</dbReference>
<dbReference type="OrthoDB" id="5819442at2759"/>
<dbReference type="RefSeq" id="XP_055894902.1">
    <property type="nucleotide sequence ID" value="XM_056038927.1"/>
</dbReference>
<dbReference type="PANTHER" id="PTHR39369:SF6">
    <property type="entry name" value="LIN-24 (TWENTY-FOUR) LIKE"/>
    <property type="match status" value="1"/>
</dbReference>
<protein>
    <submittedName>
        <fullName evidence="2 3">Uncharacterized protein LOC106077912</fullName>
    </submittedName>
</protein>
<dbReference type="Proteomes" id="UP001165740">
    <property type="component" value="Chromosome 8"/>
</dbReference>
<organism evidence="1 3">
    <name type="scientific">Biomphalaria glabrata</name>
    <name type="common">Bloodfluke planorb</name>
    <name type="synonym">Freshwater snail</name>
    <dbReference type="NCBI Taxonomy" id="6526"/>
    <lineage>
        <taxon>Eukaryota</taxon>
        <taxon>Metazoa</taxon>
        <taxon>Spiralia</taxon>
        <taxon>Lophotrochozoa</taxon>
        <taxon>Mollusca</taxon>
        <taxon>Gastropoda</taxon>
        <taxon>Heterobranchia</taxon>
        <taxon>Euthyneura</taxon>
        <taxon>Panpulmonata</taxon>
        <taxon>Hygrophila</taxon>
        <taxon>Lymnaeoidea</taxon>
        <taxon>Planorbidae</taxon>
        <taxon>Biomphalaria</taxon>
    </lineage>
</organism>
<evidence type="ECO:0000313" key="6">
    <source>
        <dbReference type="RefSeq" id="XP_055894902.1"/>
    </source>
</evidence>
<name>A0A9W3B5W7_BIOGL</name>